<dbReference type="EMBL" id="BSTK01000006">
    <property type="protein sequence ID" value="GLY86492.1"/>
    <property type="molecule type" value="Genomic_DNA"/>
</dbReference>
<feature type="transmembrane region" description="Helical" evidence="1">
    <location>
        <begin position="84"/>
        <end position="103"/>
    </location>
</feature>
<keyword evidence="1" id="KW-1133">Transmembrane helix</keyword>
<dbReference type="RefSeq" id="WP_285574617.1">
    <property type="nucleotide sequence ID" value="NZ_BSTK01000006.1"/>
</dbReference>
<sequence length="158" mass="17412">MEEGEGTAVRTPNALLTAMVMLWISVLGSAFSLIADITFLRPYAREKAVPPSQLTALRWMDLATASTTAVLVVLLLYVNSRRRWALLGVVALESMNLVLDLSGPWIVDFPTLAKRLEISIGTWTAYAVGSAVYSLIVIVLLLHPATRRFLSREEDPRA</sequence>
<feature type="transmembrane region" description="Helical" evidence="1">
    <location>
        <begin position="123"/>
        <end position="142"/>
    </location>
</feature>
<evidence type="ECO:0000313" key="2">
    <source>
        <dbReference type="EMBL" id="GLY86492.1"/>
    </source>
</evidence>
<feature type="transmembrane region" description="Helical" evidence="1">
    <location>
        <begin position="20"/>
        <end position="44"/>
    </location>
</feature>
<name>A0A9W6S6D0_9ACTN</name>
<organism evidence="2 3">
    <name type="scientific">Actinoallomurus iriomotensis</name>
    <dbReference type="NCBI Taxonomy" id="478107"/>
    <lineage>
        <taxon>Bacteria</taxon>
        <taxon>Bacillati</taxon>
        <taxon>Actinomycetota</taxon>
        <taxon>Actinomycetes</taxon>
        <taxon>Streptosporangiales</taxon>
        <taxon>Thermomonosporaceae</taxon>
        <taxon>Actinoallomurus</taxon>
    </lineage>
</organism>
<comment type="caution">
    <text evidence="2">The sequence shown here is derived from an EMBL/GenBank/DDBJ whole genome shotgun (WGS) entry which is preliminary data.</text>
</comment>
<reference evidence="2" key="1">
    <citation type="submission" date="2023-03" db="EMBL/GenBank/DDBJ databases">
        <title>Actinoallomurus iriomotensis NBRC 103684.</title>
        <authorList>
            <person name="Ichikawa N."/>
            <person name="Sato H."/>
            <person name="Tonouchi N."/>
        </authorList>
    </citation>
    <scope>NUCLEOTIDE SEQUENCE</scope>
    <source>
        <strain evidence="2">NBRC 103684</strain>
    </source>
</reference>
<proteinExistence type="predicted"/>
<evidence type="ECO:0000313" key="3">
    <source>
        <dbReference type="Proteomes" id="UP001165074"/>
    </source>
</evidence>
<evidence type="ECO:0000256" key="1">
    <source>
        <dbReference type="SAM" id="Phobius"/>
    </source>
</evidence>
<keyword evidence="1" id="KW-0472">Membrane</keyword>
<protein>
    <submittedName>
        <fullName evidence="2">Uncharacterized protein</fullName>
    </submittedName>
</protein>
<gene>
    <name evidence="2" type="ORF">Airi02_044210</name>
</gene>
<keyword evidence="1" id="KW-0812">Transmembrane</keyword>
<feature type="transmembrane region" description="Helical" evidence="1">
    <location>
        <begin position="56"/>
        <end position="77"/>
    </location>
</feature>
<dbReference type="AlphaFoldDB" id="A0A9W6S6D0"/>
<accession>A0A9W6S6D0</accession>
<dbReference type="Proteomes" id="UP001165074">
    <property type="component" value="Unassembled WGS sequence"/>
</dbReference>
<keyword evidence="3" id="KW-1185">Reference proteome</keyword>